<evidence type="ECO:0000313" key="7">
    <source>
        <dbReference type="EMBL" id="MDR6336170.1"/>
    </source>
</evidence>
<keyword evidence="9" id="KW-1185">Reference proteome</keyword>
<evidence type="ECO:0000259" key="5">
    <source>
        <dbReference type="PROSITE" id="PS50893"/>
    </source>
</evidence>
<organism evidence="6 8">
    <name type="scientific">Xanthobacter flavus</name>
    <dbReference type="NCBI Taxonomy" id="281"/>
    <lineage>
        <taxon>Bacteria</taxon>
        <taxon>Pseudomonadati</taxon>
        <taxon>Pseudomonadota</taxon>
        <taxon>Alphaproteobacteria</taxon>
        <taxon>Hyphomicrobiales</taxon>
        <taxon>Xanthobacteraceae</taxon>
        <taxon>Xanthobacter</taxon>
    </lineage>
</organism>
<dbReference type="SMART" id="SM00382">
    <property type="entry name" value="AAA"/>
    <property type="match status" value="1"/>
</dbReference>
<dbReference type="InterPro" id="IPR050166">
    <property type="entry name" value="ABC_transporter_ATP-bind"/>
</dbReference>
<evidence type="ECO:0000313" key="9">
    <source>
        <dbReference type="Proteomes" id="UP001245370"/>
    </source>
</evidence>
<evidence type="ECO:0000313" key="6">
    <source>
        <dbReference type="EMBL" id="GLI24803.1"/>
    </source>
</evidence>
<evidence type="ECO:0000256" key="4">
    <source>
        <dbReference type="ARBA" id="ARBA00022840"/>
    </source>
</evidence>
<name>A0A9W6CVU2_XANFL</name>
<evidence type="ECO:0000256" key="1">
    <source>
        <dbReference type="ARBA" id="ARBA00005417"/>
    </source>
</evidence>
<dbReference type="Proteomes" id="UP001144397">
    <property type="component" value="Unassembled WGS sequence"/>
</dbReference>
<dbReference type="AlphaFoldDB" id="A0A9W6CVU2"/>
<accession>A0A9W6CVU2</accession>
<reference evidence="6" key="1">
    <citation type="submission" date="2022-12" db="EMBL/GenBank/DDBJ databases">
        <title>Reference genome sequencing for broad-spectrum identification of bacterial and archaeal isolates by mass spectrometry.</title>
        <authorList>
            <person name="Sekiguchi Y."/>
            <person name="Tourlousse D.M."/>
        </authorList>
    </citation>
    <scope>NUCLEOTIDE SEQUENCE</scope>
    <source>
        <strain evidence="6">301</strain>
    </source>
</reference>
<gene>
    <name evidence="7" type="ORF">GGQ86_004668</name>
    <name evidence="6" type="ORF">XFLAVUS301_44770</name>
</gene>
<dbReference type="InterPro" id="IPR003593">
    <property type="entry name" value="AAA+_ATPase"/>
</dbReference>
<dbReference type="GO" id="GO:0016887">
    <property type="term" value="F:ATP hydrolysis activity"/>
    <property type="evidence" value="ECO:0007669"/>
    <property type="project" value="InterPro"/>
</dbReference>
<proteinExistence type="inferred from homology"/>
<keyword evidence="3" id="KW-0547">Nucleotide-binding</keyword>
<dbReference type="GO" id="GO:0005524">
    <property type="term" value="F:ATP binding"/>
    <property type="evidence" value="ECO:0007669"/>
    <property type="project" value="UniProtKB-KW"/>
</dbReference>
<dbReference type="InterPro" id="IPR017871">
    <property type="entry name" value="ABC_transporter-like_CS"/>
</dbReference>
<protein>
    <submittedName>
        <fullName evidence="7">NitT/TauT family transport system ATP-binding protein</fullName>
    </submittedName>
    <submittedName>
        <fullName evidence="6">Sulfonate ABC transporter ATP-binding lipoprotein</fullName>
    </submittedName>
</protein>
<keyword evidence="6" id="KW-0449">Lipoprotein</keyword>
<dbReference type="PANTHER" id="PTHR42788">
    <property type="entry name" value="TAURINE IMPORT ATP-BINDING PROTEIN-RELATED"/>
    <property type="match status" value="1"/>
</dbReference>
<dbReference type="Gene3D" id="3.40.50.300">
    <property type="entry name" value="P-loop containing nucleotide triphosphate hydrolases"/>
    <property type="match status" value="1"/>
</dbReference>
<evidence type="ECO:0000256" key="2">
    <source>
        <dbReference type="ARBA" id="ARBA00022448"/>
    </source>
</evidence>
<keyword evidence="4 6" id="KW-0067">ATP-binding</keyword>
<reference evidence="7 9" key="2">
    <citation type="submission" date="2023-07" db="EMBL/GenBank/DDBJ databases">
        <title>Genomic Encyclopedia of Type Strains, Phase IV (KMG-IV): sequencing the most valuable type-strain genomes for metagenomic binning, comparative biology and taxonomic classification.</title>
        <authorList>
            <person name="Goeker M."/>
        </authorList>
    </citation>
    <scope>NUCLEOTIDE SEQUENCE [LARGE SCALE GENOMIC DNA]</scope>
    <source>
        <strain evidence="7 9">DSM 338</strain>
    </source>
</reference>
<dbReference type="Pfam" id="PF00005">
    <property type="entry name" value="ABC_tran"/>
    <property type="match status" value="1"/>
</dbReference>
<dbReference type="SUPFAM" id="SSF52540">
    <property type="entry name" value="P-loop containing nucleoside triphosphate hydrolases"/>
    <property type="match status" value="1"/>
</dbReference>
<keyword evidence="2" id="KW-0813">Transport</keyword>
<sequence>MTVHSPVSAAMPTLTPAAPAVLEARGITLDYAGPAGRHRAVEDVSFTVHARERLVLLGPSGCGKSSILKALAGFLKPAAGTVSLRGKEVRGPGPDRIVVFQEFDQLLPWKSITDNVAFPLRVARKVPQKEARERARAALAKVGLARAFDAYPHTLSGGMKQRAAIARALAAEPDVLLMDEPFAALDALTRRTLQEDLLRLAEEQGFTLVFVTHAIDEAVLIGTRLHLLAAHPGRTIASFDTSGLGLAERGSPAFEGVVREVSDLLFADGARHD</sequence>
<feature type="domain" description="ABC transporter" evidence="5">
    <location>
        <begin position="24"/>
        <end position="257"/>
    </location>
</feature>
<dbReference type="Proteomes" id="UP001245370">
    <property type="component" value="Unassembled WGS sequence"/>
</dbReference>
<evidence type="ECO:0000313" key="8">
    <source>
        <dbReference type="Proteomes" id="UP001144397"/>
    </source>
</evidence>
<dbReference type="InterPro" id="IPR027417">
    <property type="entry name" value="P-loop_NTPase"/>
</dbReference>
<evidence type="ECO:0000256" key="3">
    <source>
        <dbReference type="ARBA" id="ARBA00022741"/>
    </source>
</evidence>
<dbReference type="RefSeq" id="WP_237355457.1">
    <property type="nucleotide sequence ID" value="NZ_BSDO01000009.1"/>
</dbReference>
<dbReference type="PROSITE" id="PS50893">
    <property type="entry name" value="ABC_TRANSPORTER_2"/>
    <property type="match status" value="1"/>
</dbReference>
<dbReference type="EMBL" id="JAVDPY010000010">
    <property type="protein sequence ID" value="MDR6336170.1"/>
    <property type="molecule type" value="Genomic_DNA"/>
</dbReference>
<dbReference type="PANTHER" id="PTHR42788:SF10">
    <property type="entry name" value="ABC TRANSPORTER ATP-BINDING PROTEIN"/>
    <property type="match status" value="1"/>
</dbReference>
<dbReference type="GeneID" id="95765248"/>
<dbReference type="InterPro" id="IPR003439">
    <property type="entry name" value="ABC_transporter-like_ATP-bd"/>
</dbReference>
<comment type="caution">
    <text evidence="6">The sequence shown here is derived from an EMBL/GenBank/DDBJ whole genome shotgun (WGS) entry which is preliminary data.</text>
</comment>
<dbReference type="PROSITE" id="PS00211">
    <property type="entry name" value="ABC_TRANSPORTER_1"/>
    <property type="match status" value="1"/>
</dbReference>
<dbReference type="EMBL" id="BSDO01000009">
    <property type="protein sequence ID" value="GLI24803.1"/>
    <property type="molecule type" value="Genomic_DNA"/>
</dbReference>
<comment type="similarity">
    <text evidence="1">Belongs to the ABC transporter superfamily.</text>
</comment>